<gene>
    <name evidence="2" type="ORF">CPB84DRAFT_1658157</name>
</gene>
<keyword evidence="1" id="KW-0175">Coiled coil</keyword>
<comment type="caution">
    <text evidence="2">The sequence shown here is derived from an EMBL/GenBank/DDBJ whole genome shotgun (WGS) entry which is preliminary data.</text>
</comment>
<organism evidence="2 3">
    <name type="scientific">Gymnopilus junonius</name>
    <name type="common">Spectacular rustgill mushroom</name>
    <name type="synonym">Gymnopilus spectabilis subsp. junonius</name>
    <dbReference type="NCBI Taxonomy" id="109634"/>
    <lineage>
        <taxon>Eukaryota</taxon>
        <taxon>Fungi</taxon>
        <taxon>Dikarya</taxon>
        <taxon>Basidiomycota</taxon>
        <taxon>Agaricomycotina</taxon>
        <taxon>Agaricomycetes</taxon>
        <taxon>Agaricomycetidae</taxon>
        <taxon>Agaricales</taxon>
        <taxon>Agaricineae</taxon>
        <taxon>Hymenogastraceae</taxon>
        <taxon>Gymnopilus</taxon>
    </lineage>
</organism>
<sequence length="131" mass="15222">PFTSFCERLLLQNKIWKQQREIKTLQMALASNKTDATNNAFQAFCDRLILTNKIWRQQKQVDSLINEAEQLKRLREAAVTRAATQMAQDVRKERLTEEFVTDLITELGECKQAIITLRAEHECEIRELAGD</sequence>
<feature type="non-terminal residue" evidence="2">
    <location>
        <position position="1"/>
    </location>
</feature>
<protein>
    <submittedName>
        <fullName evidence="2">Uncharacterized protein</fullName>
    </submittedName>
</protein>
<proteinExistence type="predicted"/>
<dbReference type="Proteomes" id="UP000724874">
    <property type="component" value="Unassembled WGS sequence"/>
</dbReference>
<reference evidence="2" key="1">
    <citation type="submission" date="2020-11" db="EMBL/GenBank/DDBJ databases">
        <authorList>
            <consortium name="DOE Joint Genome Institute"/>
            <person name="Ahrendt S."/>
            <person name="Riley R."/>
            <person name="Andreopoulos W."/>
            <person name="LaButti K."/>
            <person name="Pangilinan J."/>
            <person name="Ruiz-duenas F.J."/>
            <person name="Barrasa J.M."/>
            <person name="Sanchez-Garcia M."/>
            <person name="Camarero S."/>
            <person name="Miyauchi S."/>
            <person name="Serrano A."/>
            <person name="Linde D."/>
            <person name="Babiker R."/>
            <person name="Drula E."/>
            <person name="Ayuso-Fernandez I."/>
            <person name="Pacheco R."/>
            <person name="Padilla G."/>
            <person name="Ferreira P."/>
            <person name="Barriuso J."/>
            <person name="Kellner H."/>
            <person name="Castanera R."/>
            <person name="Alfaro M."/>
            <person name="Ramirez L."/>
            <person name="Pisabarro A.G."/>
            <person name="Kuo A."/>
            <person name="Tritt A."/>
            <person name="Lipzen A."/>
            <person name="He G."/>
            <person name="Yan M."/>
            <person name="Ng V."/>
            <person name="Cullen D."/>
            <person name="Martin F."/>
            <person name="Rosso M.-N."/>
            <person name="Henrissat B."/>
            <person name="Hibbett D."/>
            <person name="Martinez A.T."/>
            <person name="Grigoriev I.V."/>
        </authorList>
    </citation>
    <scope>NUCLEOTIDE SEQUENCE</scope>
    <source>
        <strain evidence="2">AH 44721</strain>
    </source>
</reference>
<evidence type="ECO:0000256" key="1">
    <source>
        <dbReference type="SAM" id="Coils"/>
    </source>
</evidence>
<evidence type="ECO:0000313" key="3">
    <source>
        <dbReference type="Proteomes" id="UP000724874"/>
    </source>
</evidence>
<dbReference type="EMBL" id="JADNYJ010000016">
    <property type="protein sequence ID" value="KAF8907044.1"/>
    <property type="molecule type" value="Genomic_DNA"/>
</dbReference>
<feature type="non-terminal residue" evidence="2">
    <location>
        <position position="131"/>
    </location>
</feature>
<feature type="coiled-coil region" evidence="1">
    <location>
        <begin position="54"/>
        <end position="81"/>
    </location>
</feature>
<keyword evidence="3" id="KW-1185">Reference proteome</keyword>
<dbReference type="OrthoDB" id="3008788at2759"/>
<name>A0A9P5NWV7_GYMJU</name>
<dbReference type="AlphaFoldDB" id="A0A9P5NWV7"/>
<accession>A0A9P5NWV7</accession>
<evidence type="ECO:0000313" key="2">
    <source>
        <dbReference type="EMBL" id="KAF8907044.1"/>
    </source>
</evidence>